<comment type="subcellular location">
    <subcellularLocation>
        <location evidence="2">Cytoplasm</location>
    </subcellularLocation>
</comment>
<dbReference type="GO" id="GO:0006571">
    <property type="term" value="P:tyrosine biosynthetic process"/>
    <property type="evidence" value="ECO:0007669"/>
    <property type="project" value="TreeGrafter"/>
</dbReference>
<evidence type="ECO:0000256" key="9">
    <source>
        <dbReference type="ARBA" id="ARBA00067014"/>
    </source>
</evidence>
<dbReference type="EC" id="2.6.1.57" evidence="9"/>
<evidence type="ECO:0000313" key="11">
    <source>
        <dbReference type="EMBL" id="KAH7326665.1"/>
    </source>
</evidence>
<dbReference type="AlphaFoldDB" id="A0A8K0T556"/>
<dbReference type="Pfam" id="PF00155">
    <property type="entry name" value="Aminotran_1_2"/>
    <property type="match status" value="1"/>
</dbReference>
<name>A0A8K0T556_9HYPO</name>
<sequence>MISAARLRCAAHRAGAAAGPLRPVARRYHDIAAAVQPARHEKEPRPSAIDEIMARRARAGRLVAGIAAPSDSDMFKGDTSGMPQAKRWDDHLSAESRSRQPCTLKQAAKHLKKPGLISLGGGLPSSQHFPFASLSMTVPRAPNFSEADTLASGQTVTIGKYDARDAGGVYDLSIALNYGQATGGAQMLRFVTEHTEIVCRPPYADWRCCPTIASTGALEQALRMFCDKDRGDSVLTEEFSFSTALETISPLGIKAFGSPIDDEGLIPEAMDHLLSNWDEKARGARKPHLLYTVPSGQNPTGATQGAARRKALYKVAQKHDLYIIEDEPYYFLQMQPYKGPNQPAVPPPATVDDFVSSLIPSLLSLDVDGRVMRMDSFSKVLVPGSRMGWITASAQIVERYQRHAEVASQGPSGFSQVILHKLLDETWGHEGYLRWLMNLRLEYTKQRDALLAACEEHLPSDLVSWNPPAAGMFMWLEIDTSAHPRAETSSLLEIEEDIFNACVESGVLVARGSWFRTEKDRPLAGLFFRATFASATPENMNVAIKRFGQAVRESFGRT</sequence>
<dbReference type="FunFam" id="3.40.640.10:FF:000074">
    <property type="entry name" value="Aromatic amino acid aminotransferase"/>
    <property type="match status" value="1"/>
</dbReference>
<dbReference type="InterPro" id="IPR050859">
    <property type="entry name" value="Class-I_PLP-dep_aminotransf"/>
</dbReference>
<keyword evidence="5 11" id="KW-0032">Aminotransferase</keyword>
<evidence type="ECO:0000256" key="4">
    <source>
        <dbReference type="ARBA" id="ARBA00022490"/>
    </source>
</evidence>
<comment type="similarity">
    <text evidence="3">Belongs to the class-I pyridoxal-phosphate-dependent aminotransferase family.</text>
</comment>
<protein>
    <recommendedName>
        <fullName evidence="9">aromatic-amino-acid transaminase</fullName>
        <ecNumber evidence="9">2.6.1.57</ecNumber>
    </recommendedName>
</protein>
<feature type="domain" description="Aminotransferase class I/classII large" evidence="10">
    <location>
        <begin position="214"/>
        <end position="547"/>
    </location>
</feature>
<keyword evidence="7" id="KW-0663">Pyridoxal phosphate</keyword>
<dbReference type="Gene3D" id="3.40.640.10">
    <property type="entry name" value="Type I PLP-dependent aspartate aminotransferase-like (Major domain)"/>
    <property type="match status" value="1"/>
</dbReference>
<dbReference type="GO" id="GO:0030170">
    <property type="term" value="F:pyridoxal phosphate binding"/>
    <property type="evidence" value="ECO:0007669"/>
    <property type="project" value="InterPro"/>
</dbReference>
<comment type="caution">
    <text evidence="11">The sequence shown here is derived from an EMBL/GenBank/DDBJ whole genome shotgun (WGS) entry which is preliminary data.</text>
</comment>
<keyword evidence="4" id="KW-0963">Cytoplasm</keyword>
<keyword evidence="6" id="KW-0808">Transferase</keyword>
<dbReference type="EMBL" id="JAGPNK010000002">
    <property type="protein sequence ID" value="KAH7326665.1"/>
    <property type="molecule type" value="Genomic_DNA"/>
</dbReference>
<dbReference type="CDD" id="cd00609">
    <property type="entry name" value="AAT_like"/>
    <property type="match status" value="1"/>
</dbReference>
<dbReference type="OrthoDB" id="691673at2759"/>
<evidence type="ECO:0000313" key="12">
    <source>
        <dbReference type="Proteomes" id="UP000813444"/>
    </source>
</evidence>
<evidence type="ECO:0000256" key="2">
    <source>
        <dbReference type="ARBA" id="ARBA00004496"/>
    </source>
</evidence>
<dbReference type="GO" id="GO:0008793">
    <property type="term" value="F:aromatic-amino-acid transaminase activity"/>
    <property type="evidence" value="ECO:0007669"/>
    <property type="project" value="TreeGrafter"/>
</dbReference>
<keyword evidence="12" id="KW-1185">Reference proteome</keyword>
<dbReference type="PANTHER" id="PTHR42790:SF21">
    <property type="entry name" value="AROMATIC_AMINOADIPATE AMINOTRANSFERASE 1"/>
    <property type="match status" value="1"/>
</dbReference>
<gene>
    <name evidence="11" type="ORF">B0I35DRAFT_140911</name>
</gene>
<dbReference type="GO" id="GO:0019878">
    <property type="term" value="P:lysine biosynthetic process via aminoadipic acid"/>
    <property type="evidence" value="ECO:0007669"/>
    <property type="project" value="TreeGrafter"/>
</dbReference>
<accession>A0A8K0T556</accession>
<comment type="cofactor">
    <cofactor evidence="1">
        <name>pyridoxal 5'-phosphate</name>
        <dbReference type="ChEBI" id="CHEBI:597326"/>
    </cofactor>
</comment>
<evidence type="ECO:0000256" key="8">
    <source>
        <dbReference type="ARBA" id="ARBA00051993"/>
    </source>
</evidence>
<evidence type="ECO:0000256" key="6">
    <source>
        <dbReference type="ARBA" id="ARBA00022679"/>
    </source>
</evidence>
<dbReference type="GO" id="GO:0009074">
    <property type="term" value="P:aromatic amino acid family catabolic process"/>
    <property type="evidence" value="ECO:0007669"/>
    <property type="project" value="TreeGrafter"/>
</dbReference>
<dbReference type="InterPro" id="IPR015421">
    <property type="entry name" value="PyrdxlP-dep_Trfase_major"/>
</dbReference>
<dbReference type="InterPro" id="IPR015424">
    <property type="entry name" value="PyrdxlP-dep_Trfase"/>
</dbReference>
<dbReference type="SUPFAM" id="SSF53383">
    <property type="entry name" value="PLP-dependent transferases"/>
    <property type="match status" value="1"/>
</dbReference>
<evidence type="ECO:0000259" key="10">
    <source>
        <dbReference type="Pfam" id="PF00155"/>
    </source>
</evidence>
<evidence type="ECO:0000256" key="1">
    <source>
        <dbReference type="ARBA" id="ARBA00001933"/>
    </source>
</evidence>
<proteinExistence type="inferred from homology"/>
<evidence type="ECO:0000256" key="7">
    <source>
        <dbReference type="ARBA" id="ARBA00022898"/>
    </source>
</evidence>
<reference evidence="11" key="1">
    <citation type="journal article" date="2021" name="Nat. Commun.">
        <title>Genetic determinants of endophytism in the Arabidopsis root mycobiome.</title>
        <authorList>
            <person name="Mesny F."/>
            <person name="Miyauchi S."/>
            <person name="Thiergart T."/>
            <person name="Pickel B."/>
            <person name="Atanasova L."/>
            <person name="Karlsson M."/>
            <person name="Huettel B."/>
            <person name="Barry K.W."/>
            <person name="Haridas S."/>
            <person name="Chen C."/>
            <person name="Bauer D."/>
            <person name="Andreopoulos W."/>
            <person name="Pangilinan J."/>
            <person name="LaButti K."/>
            <person name="Riley R."/>
            <person name="Lipzen A."/>
            <person name="Clum A."/>
            <person name="Drula E."/>
            <person name="Henrissat B."/>
            <person name="Kohler A."/>
            <person name="Grigoriev I.V."/>
            <person name="Martin F.M."/>
            <person name="Hacquard S."/>
        </authorList>
    </citation>
    <scope>NUCLEOTIDE SEQUENCE</scope>
    <source>
        <strain evidence="11">MPI-CAGE-CH-0235</strain>
    </source>
</reference>
<dbReference type="InterPro" id="IPR004839">
    <property type="entry name" value="Aminotransferase_I/II_large"/>
</dbReference>
<comment type="catalytic activity">
    <reaction evidence="8">
        <text>an aromatic L-alpha-amino acid + 2-oxoglutarate = an aromatic oxo-acid + L-glutamate</text>
        <dbReference type="Rhea" id="RHEA:17533"/>
        <dbReference type="ChEBI" id="CHEBI:16810"/>
        <dbReference type="ChEBI" id="CHEBI:29985"/>
        <dbReference type="ChEBI" id="CHEBI:73309"/>
        <dbReference type="ChEBI" id="CHEBI:84824"/>
        <dbReference type="EC" id="2.6.1.57"/>
    </reaction>
</comment>
<evidence type="ECO:0000256" key="3">
    <source>
        <dbReference type="ARBA" id="ARBA00007441"/>
    </source>
</evidence>
<dbReference type="GO" id="GO:0047536">
    <property type="term" value="F:2-aminoadipate transaminase activity"/>
    <property type="evidence" value="ECO:0007669"/>
    <property type="project" value="TreeGrafter"/>
</dbReference>
<organism evidence="11 12">
    <name type="scientific">Stachybotrys elegans</name>
    <dbReference type="NCBI Taxonomy" id="80388"/>
    <lineage>
        <taxon>Eukaryota</taxon>
        <taxon>Fungi</taxon>
        <taxon>Dikarya</taxon>
        <taxon>Ascomycota</taxon>
        <taxon>Pezizomycotina</taxon>
        <taxon>Sordariomycetes</taxon>
        <taxon>Hypocreomycetidae</taxon>
        <taxon>Hypocreales</taxon>
        <taxon>Stachybotryaceae</taxon>
        <taxon>Stachybotrys</taxon>
    </lineage>
</organism>
<dbReference type="PANTHER" id="PTHR42790">
    <property type="entry name" value="AMINOTRANSFERASE"/>
    <property type="match status" value="1"/>
</dbReference>
<evidence type="ECO:0000256" key="5">
    <source>
        <dbReference type="ARBA" id="ARBA00022576"/>
    </source>
</evidence>
<dbReference type="Proteomes" id="UP000813444">
    <property type="component" value="Unassembled WGS sequence"/>
</dbReference>
<dbReference type="GO" id="GO:0005737">
    <property type="term" value="C:cytoplasm"/>
    <property type="evidence" value="ECO:0007669"/>
    <property type="project" value="UniProtKB-SubCell"/>
</dbReference>